<keyword evidence="1" id="KW-0732">Signal</keyword>
<evidence type="ECO:0000313" key="2">
    <source>
        <dbReference type="EMBL" id="QOP44499.1"/>
    </source>
</evidence>
<keyword evidence="3" id="KW-1185">Reference proteome</keyword>
<dbReference type="RefSeq" id="WP_193150629.1">
    <property type="nucleotide sequence ID" value="NZ_CP041235.1"/>
</dbReference>
<name>A0A7M1B436_9BACT</name>
<reference evidence="2 3" key="1">
    <citation type="submission" date="2019-06" db="EMBL/GenBank/DDBJ databases">
        <title>Sulfurimonas gotlandica sp. nov., a chemoautotrophic and psychrotolerant epsilonproteobacterium isolated from a pelagic redoxcline, and an emended description of the genus Sulfurimonas.</title>
        <authorList>
            <person name="Wang S."/>
            <person name="Jiang L."/>
            <person name="Shao Z."/>
        </authorList>
    </citation>
    <scope>NUCLEOTIDE SEQUENCE [LARGE SCALE GENOMIC DNA]</scope>
    <source>
        <strain evidence="2 3">S2-6</strain>
    </source>
</reference>
<dbReference type="Gene3D" id="3.30.300.250">
    <property type="match status" value="1"/>
</dbReference>
<evidence type="ECO:0000313" key="3">
    <source>
        <dbReference type="Proteomes" id="UP000593719"/>
    </source>
</evidence>
<gene>
    <name evidence="2" type="ORF">FJR45_11295</name>
</gene>
<dbReference type="KEGG" id="ssei:FJR45_11295"/>
<sequence>MRHIHTMIILLGVLFQFLAAQTPKLDTQEFPLKELKKQNIQIAALAAKEMSKTLPQKVDRYTTVTSIINDKNTLVYTFVIDTGKKSDATVQKEDHSRMQKAITTGVCKTSEKFLLAGIDTLYIYKSEKTGRVLFRFKITQEKCPNLTSR</sequence>
<dbReference type="Proteomes" id="UP000593719">
    <property type="component" value="Chromosome"/>
</dbReference>
<accession>A0A7M1B436</accession>
<feature type="signal peptide" evidence="1">
    <location>
        <begin position="1"/>
        <end position="19"/>
    </location>
</feature>
<dbReference type="EMBL" id="CP041235">
    <property type="protein sequence ID" value="QOP44499.1"/>
    <property type="molecule type" value="Genomic_DNA"/>
</dbReference>
<feature type="chain" id="PRO_5032743066" evidence="1">
    <location>
        <begin position="20"/>
        <end position="149"/>
    </location>
</feature>
<protein>
    <submittedName>
        <fullName evidence="2">Uncharacterized protein</fullName>
    </submittedName>
</protein>
<evidence type="ECO:0000256" key="1">
    <source>
        <dbReference type="SAM" id="SignalP"/>
    </source>
</evidence>
<organism evidence="2 3">
    <name type="scientific">Sulfurimonas sediminis</name>
    <dbReference type="NCBI Taxonomy" id="2590020"/>
    <lineage>
        <taxon>Bacteria</taxon>
        <taxon>Pseudomonadati</taxon>
        <taxon>Campylobacterota</taxon>
        <taxon>Epsilonproteobacteria</taxon>
        <taxon>Campylobacterales</taxon>
        <taxon>Sulfurimonadaceae</taxon>
        <taxon>Sulfurimonas</taxon>
    </lineage>
</organism>
<dbReference type="AlphaFoldDB" id="A0A7M1B436"/>
<proteinExistence type="predicted"/>